<dbReference type="WBParaSite" id="PDA_v2.g422.t1">
    <property type="protein sequence ID" value="PDA_v2.g422.t1"/>
    <property type="gene ID" value="PDA_v2.g422"/>
</dbReference>
<evidence type="ECO:0000313" key="1">
    <source>
        <dbReference type="Proteomes" id="UP000887578"/>
    </source>
</evidence>
<dbReference type="AlphaFoldDB" id="A0A914QRK7"/>
<reference evidence="2" key="1">
    <citation type="submission" date="2022-11" db="UniProtKB">
        <authorList>
            <consortium name="WormBaseParasite"/>
        </authorList>
    </citation>
    <scope>IDENTIFICATION</scope>
</reference>
<name>A0A914QRK7_9BILA</name>
<keyword evidence="1" id="KW-1185">Reference proteome</keyword>
<proteinExistence type="predicted"/>
<protein>
    <submittedName>
        <fullName evidence="2">Uncharacterized protein</fullName>
    </submittedName>
</protein>
<accession>A0A914QRK7</accession>
<evidence type="ECO:0000313" key="2">
    <source>
        <dbReference type="WBParaSite" id="PDA_v2.g422.t1"/>
    </source>
</evidence>
<sequence length="359" mass="41872">MKVRVFLIQCAVFDPYCRRYDLQKSTMNNLFLKQDGKTVFTKSLISITQSTTTISEPKKSILIEDLADLDLTLGSGDSVIDFIEYVKELWRIQYLYHPELSDFFQTLRFKNISTWGPLENVYALTDQYYILGSSSSNVDGIWAPIKKQTCCGYCQLYDRWDFLLAHFLLTAASNYETGNAEALAYLQASYSSEMCTITENTMFLWYKMCEVDIPGSIKTFLHDQFIGNVFYFNEFCRAAAAYRKLDIYDKYFEIPDPLLVKTMNNSLFYDQAANFTLTQKGFIKQISSYFATQFPLLSTIPQRQNLVGMKFSESLDLTDAYFKTFNYIQMEKYDGNFYEMIRHNCQRNFLTSEFNKAKL</sequence>
<organism evidence="1 2">
    <name type="scientific">Panagrolaimus davidi</name>
    <dbReference type="NCBI Taxonomy" id="227884"/>
    <lineage>
        <taxon>Eukaryota</taxon>
        <taxon>Metazoa</taxon>
        <taxon>Ecdysozoa</taxon>
        <taxon>Nematoda</taxon>
        <taxon>Chromadorea</taxon>
        <taxon>Rhabditida</taxon>
        <taxon>Tylenchina</taxon>
        <taxon>Panagrolaimomorpha</taxon>
        <taxon>Panagrolaimoidea</taxon>
        <taxon>Panagrolaimidae</taxon>
        <taxon>Panagrolaimus</taxon>
    </lineage>
</organism>
<dbReference type="Proteomes" id="UP000887578">
    <property type="component" value="Unplaced"/>
</dbReference>